<dbReference type="PROSITE" id="PS00670">
    <property type="entry name" value="D_2_HYDROXYACID_DH_2"/>
    <property type="match status" value="1"/>
</dbReference>
<evidence type="ECO:0000313" key="5">
    <source>
        <dbReference type="Proteomes" id="UP000481360"/>
    </source>
</evidence>
<dbReference type="PANTHER" id="PTHR10996:SF178">
    <property type="entry name" value="2-HYDROXYACID DEHYDROGENASE YGL185C-RELATED"/>
    <property type="match status" value="1"/>
</dbReference>
<dbReference type="GO" id="GO:0016618">
    <property type="term" value="F:hydroxypyruvate reductase [NAD(P)H] activity"/>
    <property type="evidence" value="ECO:0007669"/>
    <property type="project" value="TreeGrafter"/>
</dbReference>
<keyword evidence="2" id="KW-0520">NAD</keyword>
<reference evidence="4 5" key="1">
    <citation type="submission" date="2020-03" db="EMBL/GenBank/DDBJ databases">
        <title>Isolation and identification of active actinomycetes.</title>
        <authorList>
            <person name="Sun X."/>
        </authorList>
    </citation>
    <scope>NUCLEOTIDE SEQUENCE [LARGE SCALE GENOMIC DNA]</scope>
    <source>
        <strain evidence="4 5">NEAU-D13</strain>
    </source>
</reference>
<dbReference type="AlphaFoldDB" id="A0A7C9RRE2"/>
<name>A0A7C9RRE2_9PSEU</name>
<dbReference type="EMBL" id="JAAMPJ010000003">
    <property type="protein sequence ID" value="NGY60326.1"/>
    <property type="molecule type" value="Genomic_DNA"/>
</dbReference>
<dbReference type="InterPro" id="IPR036291">
    <property type="entry name" value="NAD(P)-bd_dom_sf"/>
</dbReference>
<comment type="caution">
    <text evidence="4">The sequence shown here is derived from an EMBL/GenBank/DDBJ whole genome shotgun (WGS) entry which is preliminary data.</text>
</comment>
<evidence type="ECO:0000259" key="3">
    <source>
        <dbReference type="Pfam" id="PF02826"/>
    </source>
</evidence>
<dbReference type="GO" id="GO:0051287">
    <property type="term" value="F:NAD binding"/>
    <property type="evidence" value="ECO:0007669"/>
    <property type="project" value="InterPro"/>
</dbReference>
<dbReference type="GO" id="GO:0030267">
    <property type="term" value="F:glyoxylate reductase (NADPH) activity"/>
    <property type="evidence" value="ECO:0007669"/>
    <property type="project" value="TreeGrafter"/>
</dbReference>
<dbReference type="InterPro" id="IPR029753">
    <property type="entry name" value="D-isomer_DH_CS"/>
</dbReference>
<dbReference type="InterPro" id="IPR050223">
    <property type="entry name" value="D-isomer_2-hydroxyacid_DH"/>
</dbReference>
<dbReference type="CDD" id="cd12167">
    <property type="entry name" value="2-Hacid_dh_8"/>
    <property type="match status" value="1"/>
</dbReference>
<protein>
    <submittedName>
        <fullName evidence="4">Hydroxyacid dehydrogenase</fullName>
    </submittedName>
</protein>
<proteinExistence type="predicted"/>
<keyword evidence="1" id="KW-0560">Oxidoreductase</keyword>
<dbReference type="SUPFAM" id="SSF52283">
    <property type="entry name" value="Formate/glycerate dehydrogenase catalytic domain-like"/>
    <property type="match status" value="1"/>
</dbReference>
<dbReference type="Proteomes" id="UP000481360">
    <property type="component" value="Unassembled WGS sequence"/>
</dbReference>
<gene>
    <name evidence="4" type="ORF">G7043_15460</name>
</gene>
<evidence type="ECO:0000313" key="4">
    <source>
        <dbReference type="EMBL" id="NGY60326.1"/>
    </source>
</evidence>
<dbReference type="PANTHER" id="PTHR10996">
    <property type="entry name" value="2-HYDROXYACID DEHYDROGENASE-RELATED"/>
    <property type="match status" value="1"/>
</dbReference>
<organism evidence="4 5">
    <name type="scientific">Lentzea alba</name>
    <dbReference type="NCBI Taxonomy" id="2714351"/>
    <lineage>
        <taxon>Bacteria</taxon>
        <taxon>Bacillati</taxon>
        <taxon>Actinomycetota</taxon>
        <taxon>Actinomycetes</taxon>
        <taxon>Pseudonocardiales</taxon>
        <taxon>Pseudonocardiaceae</taxon>
        <taxon>Lentzea</taxon>
    </lineage>
</organism>
<feature type="domain" description="D-isomer specific 2-hydroxyacid dehydrogenase NAD-binding" evidence="3">
    <location>
        <begin position="138"/>
        <end position="296"/>
    </location>
</feature>
<evidence type="ECO:0000256" key="1">
    <source>
        <dbReference type="ARBA" id="ARBA00023002"/>
    </source>
</evidence>
<dbReference type="Pfam" id="PF02826">
    <property type="entry name" value="2-Hacid_dh_C"/>
    <property type="match status" value="1"/>
</dbReference>
<evidence type="ECO:0000256" key="2">
    <source>
        <dbReference type="ARBA" id="ARBA00023027"/>
    </source>
</evidence>
<keyword evidence="5" id="KW-1185">Reference proteome</keyword>
<dbReference type="Gene3D" id="3.40.50.720">
    <property type="entry name" value="NAD(P)-binding Rossmann-like Domain"/>
    <property type="match status" value="2"/>
</dbReference>
<accession>A0A7C9RRE2</accession>
<dbReference type="SUPFAM" id="SSF51735">
    <property type="entry name" value="NAD(P)-binding Rossmann-fold domains"/>
    <property type="match status" value="1"/>
</dbReference>
<dbReference type="InterPro" id="IPR006140">
    <property type="entry name" value="D-isomer_DH_NAD-bd"/>
</dbReference>
<dbReference type="RefSeq" id="WP_166046290.1">
    <property type="nucleotide sequence ID" value="NZ_JAAMPJ010000003.1"/>
</dbReference>
<dbReference type="GO" id="GO:0005829">
    <property type="term" value="C:cytosol"/>
    <property type="evidence" value="ECO:0007669"/>
    <property type="project" value="TreeGrafter"/>
</dbReference>
<sequence>MSRPEVMLAMSPDVADLQFGPRELERLARLARPGNPLVAHDFSSPAVRRRLASVEVLITSWGCPPIDSDVLAAAPELRAALHAAGSVRSHVGDAVFDRDVLVTTAAHINAEPVAQYTVASILWAFKKVPFLAADARRFREDWGYRDRRGELSGLGRTIVLVGFSRVGRRVVELLRRLQVGRLLVVDPVVDPALVRAAGAEVVTLAEALPQADVLSLHAPALPETRHLIGAAELAALPEHATLVNTARGSLVDTAALEEACSHGRLHAVLDVTDPEPLPAWSRLYDLPNVVITPHVAGSLGSETRLMAGAALDELERYVSGQPPLEPVTRHGLAVQA</sequence>